<keyword evidence="4" id="KW-1003">Cell membrane</keyword>
<dbReference type="PANTHER" id="PTHR30472:SF24">
    <property type="entry name" value="FERRIC ENTEROBACTIN TRANSPORT SYSTEM PERMEASE PROTEIN FEPG"/>
    <property type="match status" value="1"/>
</dbReference>
<keyword evidence="10" id="KW-1185">Reference proteome</keyword>
<feature type="transmembrane region" description="Helical" evidence="8">
    <location>
        <begin position="341"/>
        <end position="360"/>
    </location>
</feature>
<evidence type="ECO:0000256" key="2">
    <source>
        <dbReference type="ARBA" id="ARBA00007935"/>
    </source>
</evidence>
<evidence type="ECO:0000256" key="7">
    <source>
        <dbReference type="ARBA" id="ARBA00023136"/>
    </source>
</evidence>
<gene>
    <name evidence="9" type="ORF">SAMN05660282_01083</name>
</gene>
<protein>
    <submittedName>
        <fullName evidence="9">Iron complex transport system permease protein</fullName>
    </submittedName>
</protein>
<dbReference type="Pfam" id="PF01032">
    <property type="entry name" value="FecCD"/>
    <property type="match status" value="1"/>
</dbReference>
<accession>A0A1I2SDV4</accession>
<feature type="transmembrane region" description="Helical" evidence="8">
    <location>
        <begin position="233"/>
        <end position="255"/>
    </location>
</feature>
<keyword evidence="7 8" id="KW-0472">Membrane</keyword>
<dbReference type="SUPFAM" id="SSF81345">
    <property type="entry name" value="ABC transporter involved in vitamin B12 uptake, BtuC"/>
    <property type="match status" value="1"/>
</dbReference>
<evidence type="ECO:0000313" key="9">
    <source>
        <dbReference type="EMBL" id="SFG50613.1"/>
    </source>
</evidence>
<dbReference type="GO" id="GO:0033214">
    <property type="term" value="P:siderophore-iron import into cell"/>
    <property type="evidence" value="ECO:0007669"/>
    <property type="project" value="TreeGrafter"/>
</dbReference>
<dbReference type="AlphaFoldDB" id="A0A1I2SDV4"/>
<feature type="transmembrane region" description="Helical" evidence="8">
    <location>
        <begin position="154"/>
        <end position="175"/>
    </location>
</feature>
<dbReference type="InterPro" id="IPR037294">
    <property type="entry name" value="ABC_BtuC-like"/>
</dbReference>
<keyword evidence="5 8" id="KW-0812">Transmembrane</keyword>
<organism evidence="9 10">
    <name type="scientific">Corynebacterium spheniscorum</name>
    <dbReference type="NCBI Taxonomy" id="185761"/>
    <lineage>
        <taxon>Bacteria</taxon>
        <taxon>Bacillati</taxon>
        <taxon>Actinomycetota</taxon>
        <taxon>Actinomycetes</taxon>
        <taxon>Mycobacteriales</taxon>
        <taxon>Corynebacteriaceae</taxon>
        <taxon>Corynebacterium</taxon>
    </lineage>
</organism>
<evidence type="ECO:0000313" key="10">
    <source>
        <dbReference type="Proteomes" id="UP000199065"/>
    </source>
</evidence>
<dbReference type="RefSeq" id="WP_092285208.1">
    <property type="nucleotide sequence ID" value="NZ_FOPJ01000005.1"/>
</dbReference>
<keyword evidence="3" id="KW-0813">Transport</keyword>
<dbReference type="GO" id="GO:0022857">
    <property type="term" value="F:transmembrane transporter activity"/>
    <property type="evidence" value="ECO:0007669"/>
    <property type="project" value="InterPro"/>
</dbReference>
<evidence type="ECO:0000256" key="8">
    <source>
        <dbReference type="SAM" id="Phobius"/>
    </source>
</evidence>
<reference evidence="9 10" key="1">
    <citation type="submission" date="2016-10" db="EMBL/GenBank/DDBJ databases">
        <authorList>
            <person name="de Groot N.N."/>
        </authorList>
    </citation>
    <scope>NUCLEOTIDE SEQUENCE [LARGE SCALE GENOMIC DNA]</scope>
    <source>
        <strain>J11</strain>
        <strain evidence="10">PG 39</strain>
    </source>
</reference>
<comment type="subcellular location">
    <subcellularLocation>
        <location evidence="1">Cell membrane</location>
        <topology evidence="1">Multi-pass membrane protein</topology>
    </subcellularLocation>
</comment>
<feature type="transmembrane region" description="Helical" evidence="8">
    <location>
        <begin position="31"/>
        <end position="52"/>
    </location>
</feature>
<dbReference type="Proteomes" id="UP000199065">
    <property type="component" value="Unassembled WGS sequence"/>
</dbReference>
<evidence type="ECO:0000256" key="6">
    <source>
        <dbReference type="ARBA" id="ARBA00022989"/>
    </source>
</evidence>
<keyword evidence="6 8" id="KW-1133">Transmembrane helix</keyword>
<dbReference type="InterPro" id="IPR000522">
    <property type="entry name" value="ABC_transptr_permease_BtuC"/>
</dbReference>
<feature type="transmembrane region" description="Helical" evidence="8">
    <location>
        <begin position="181"/>
        <end position="205"/>
    </location>
</feature>
<feature type="transmembrane region" description="Helical" evidence="8">
    <location>
        <begin position="275"/>
        <end position="300"/>
    </location>
</feature>
<evidence type="ECO:0000256" key="3">
    <source>
        <dbReference type="ARBA" id="ARBA00022448"/>
    </source>
</evidence>
<comment type="similarity">
    <text evidence="2">Belongs to the binding-protein-dependent transport system permease family. FecCD subfamily.</text>
</comment>
<evidence type="ECO:0000256" key="1">
    <source>
        <dbReference type="ARBA" id="ARBA00004651"/>
    </source>
</evidence>
<dbReference type="Gene3D" id="1.10.3470.10">
    <property type="entry name" value="ABC transporter involved in vitamin B12 uptake, BtuC"/>
    <property type="match status" value="1"/>
</dbReference>
<name>A0A1I2SDV4_9CORY</name>
<evidence type="ECO:0000256" key="4">
    <source>
        <dbReference type="ARBA" id="ARBA00022475"/>
    </source>
</evidence>
<dbReference type="GO" id="GO:0005886">
    <property type="term" value="C:plasma membrane"/>
    <property type="evidence" value="ECO:0007669"/>
    <property type="project" value="UniProtKB-SubCell"/>
</dbReference>
<dbReference type="CDD" id="cd06550">
    <property type="entry name" value="TM_ABC_iron-siderophores_like"/>
    <property type="match status" value="1"/>
</dbReference>
<evidence type="ECO:0000256" key="5">
    <source>
        <dbReference type="ARBA" id="ARBA00022692"/>
    </source>
</evidence>
<dbReference type="PANTHER" id="PTHR30472">
    <property type="entry name" value="FERRIC ENTEROBACTIN TRANSPORT SYSTEM PERMEASE PROTEIN"/>
    <property type="match status" value="1"/>
</dbReference>
<proteinExistence type="inferred from homology"/>
<feature type="transmembrane region" description="Helical" evidence="8">
    <location>
        <begin position="119"/>
        <end position="142"/>
    </location>
</feature>
<dbReference type="EMBL" id="FOPJ01000005">
    <property type="protein sequence ID" value="SFG50613.1"/>
    <property type="molecule type" value="Genomic_DNA"/>
</dbReference>
<dbReference type="OrthoDB" id="4455417at2"/>
<dbReference type="STRING" id="185761.SAMN05660282_01083"/>
<sequence length="368" mass="38287">MTSTSTFTRTHYTGRSTVEIGRVSMSWKPRVISVFLLISALTFLVLILALALGKYEITPIHVAKTLFGGGTKLDHTIVVERRLPRGILGILIGYALGIAGALTQATARNALASPDILGITQGAAAAAVTVIVFNSVFGGAVWGKALSEGLSAITLPLVALLGALITAALIWVLAWRKGVDPFRLVLIGIALSAILHAYVMLLMVTANIRDVGAARVWLSGSLSDSKWPDLRPVIIALIVVLPVVAWLSFQLHAIVLGSQAASGLGVSHQWGQALLLLAAVVLSAAAVAAAGPIGFVAFVAPQVAMRLAGTPTQPLLTSGAVGALLVTFADLIGRSALPWEVPVGLVTSAIGAPFLIHLLIRANRRTNA</sequence>
<feature type="transmembrane region" description="Helical" evidence="8">
    <location>
        <begin position="87"/>
        <end position="107"/>
    </location>
</feature>